<evidence type="ECO:0000256" key="1">
    <source>
        <dbReference type="SAM" id="SignalP"/>
    </source>
</evidence>
<sequence length="237" mass="25064">MGRIAAFLLGVSLSLLGTGAARAQLGVEIMVPRGVDMRFDPSAITQRDYGASVIGSVRALSGHSILPPEVTGHDLTSGEVDPYRRTAVLRAQRDSTSGPLGAGYPGSLTAEARAVVDDYRLQSNPLTSLSGNVAELGGSEPLLNLSPAELLRYEELSRGVSTLTFDQLAEMQELYRRGMGNPDPGTPGVPSQVPGTLPQGPLVLRGMEACSKVVDNGLLCRHLDPEGPSYQQYCTCN</sequence>
<evidence type="ECO:0000313" key="2">
    <source>
        <dbReference type="EMBL" id="SLN62798.1"/>
    </source>
</evidence>
<proteinExistence type="predicted"/>
<name>A0A1X6ZVU8_9RHOB</name>
<accession>A0A1X6ZVU8</accession>
<feature type="signal peptide" evidence="1">
    <location>
        <begin position="1"/>
        <end position="23"/>
    </location>
</feature>
<keyword evidence="3" id="KW-1185">Reference proteome</keyword>
<reference evidence="2 3" key="1">
    <citation type="submission" date="2017-03" db="EMBL/GenBank/DDBJ databases">
        <authorList>
            <person name="Afonso C.L."/>
            <person name="Miller P.J."/>
            <person name="Scott M.A."/>
            <person name="Spackman E."/>
            <person name="Goraichik I."/>
            <person name="Dimitrov K.M."/>
            <person name="Suarez D.L."/>
            <person name="Swayne D.E."/>
        </authorList>
    </citation>
    <scope>NUCLEOTIDE SEQUENCE [LARGE SCALE GENOMIC DNA]</scope>
    <source>
        <strain evidence="2 3">CECT 7751</strain>
    </source>
</reference>
<dbReference type="Proteomes" id="UP000193963">
    <property type="component" value="Unassembled WGS sequence"/>
</dbReference>
<feature type="chain" id="PRO_5012485322" evidence="1">
    <location>
        <begin position="24"/>
        <end position="237"/>
    </location>
</feature>
<gene>
    <name evidence="2" type="ORF">PSM7751_03204</name>
</gene>
<evidence type="ECO:0000313" key="3">
    <source>
        <dbReference type="Proteomes" id="UP000193963"/>
    </source>
</evidence>
<dbReference type="EMBL" id="FWFN01000006">
    <property type="protein sequence ID" value="SLN62798.1"/>
    <property type="molecule type" value="Genomic_DNA"/>
</dbReference>
<dbReference type="AlphaFoldDB" id="A0A1X6ZVU8"/>
<organism evidence="2 3">
    <name type="scientific">Pseudooceanicola marinus</name>
    <dbReference type="NCBI Taxonomy" id="396013"/>
    <lineage>
        <taxon>Bacteria</taxon>
        <taxon>Pseudomonadati</taxon>
        <taxon>Pseudomonadota</taxon>
        <taxon>Alphaproteobacteria</taxon>
        <taxon>Rhodobacterales</taxon>
        <taxon>Paracoccaceae</taxon>
        <taxon>Pseudooceanicola</taxon>
    </lineage>
</organism>
<keyword evidence="1" id="KW-0732">Signal</keyword>
<protein>
    <submittedName>
        <fullName evidence="2">Uncharacterized protein</fullName>
    </submittedName>
</protein>
<dbReference type="RefSeq" id="WP_143515629.1">
    <property type="nucleotide sequence ID" value="NZ_FWFN01000006.1"/>
</dbReference>